<dbReference type="AlphaFoldDB" id="A0A3E2HM11"/>
<dbReference type="InterPro" id="IPR004843">
    <property type="entry name" value="Calcineurin-like_PHP"/>
</dbReference>
<dbReference type="CDD" id="cd07379">
    <property type="entry name" value="MPP_239FB"/>
    <property type="match status" value="1"/>
</dbReference>
<dbReference type="InterPro" id="IPR029052">
    <property type="entry name" value="Metallo-depent_PP-like"/>
</dbReference>
<dbReference type="SUPFAM" id="SSF56300">
    <property type="entry name" value="Metallo-dependent phosphatases"/>
    <property type="match status" value="1"/>
</dbReference>
<evidence type="ECO:0000313" key="3">
    <source>
        <dbReference type="Proteomes" id="UP000258309"/>
    </source>
</evidence>
<dbReference type="Proteomes" id="UP000258309">
    <property type="component" value="Unassembled WGS sequence"/>
</dbReference>
<feature type="non-terminal residue" evidence="2">
    <location>
        <position position="1"/>
    </location>
</feature>
<reference evidence="2 3" key="1">
    <citation type="submission" date="2018-05" db="EMBL/GenBank/DDBJ databases">
        <title>Draft genome sequence of Scytalidium lignicola DSM 105466, a ubiquitous saprotrophic fungus.</title>
        <authorList>
            <person name="Buettner E."/>
            <person name="Gebauer A.M."/>
            <person name="Hofrichter M."/>
            <person name="Liers C."/>
            <person name="Kellner H."/>
        </authorList>
    </citation>
    <scope>NUCLEOTIDE SEQUENCE [LARGE SCALE GENOMIC DNA]</scope>
    <source>
        <strain evidence="2 3">DSM 105466</strain>
    </source>
</reference>
<organism evidence="2 3">
    <name type="scientific">Scytalidium lignicola</name>
    <name type="common">Hyphomycete</name>
    <dbReference type="NCBI Taxonomy" id="5539"/>
    <lineage>
        <taxon>Eukaryota</taxon>
        <taxon>Fungi</taxon>
        <taxon>Dikarya</taxon>
        <taxon>Ascomycota</taxon>
        <taxon>Pezizomycotina</taxon>
        <taxon>Leotiomycetes</taxon>
        <taxon>Leotiomycetes incertae sedis</taxon>
        <taxon>Scytalidium</taxon>
    </lineage>
</organism>
<evidence type="ECO:0000259" key="1">
    <source>
        <dbReference type="Pfam" id="PF00149"/>
    </source>
</evidence>
<comment type="caution">
    <text evidence="2">The sequence shown here is derived from an EMBL/GenBank/DDBJ whole genome shotgun (WGS) entry which is preliminary data.</text>
</comment>
<dbReference type="PANTHER" id="PTHR12905:SF0">
    <property type="entry name" value="CALCINEURIN-LIKE PHOSPHOESTERASE DOMAIN-CONTAINING PROTEIN"/>
    <property type="match status" value="1"/>
</dbReference>
<dbReference type="InterPro" id="IPR051693">
    <property type="entry name" value="UPF0046_metallophosphoest"/>
</dbReference>
<dbReference type="GO" id="GO:0016787">
    <property type="term" value="F:hydrolase activity"/>
    <property type="evidence" value="ECO:0007669"/>
    <property type="project" value="InterPro"/>
</dbReference>
<proteinExistence type="predicted"/>
<name>A0A3E2HM11_SCYLI</name>
<dbReference type="Pfam" id="PF00149">
    <property type="entry name" value="Metallophos"/>
    <property type="match status" value="1"/>
</dbReference>
<gene>
    <name evidence="2" type="ORF">B7463_g1919</name>
</gene>
<sequence>MDQNPVTIVCISDLHGAPLPPLPSGDILIIAGDLSEGLPSQLHSRSKQISSLKDHFGHILVIGGNHDRALSSECDLRDAAIHNDLTQRIKCREEFHSSSKFIYLENTRTTIHLHNGRTLKIWGSPASLATSSQTCFGYCATEAEQQWDQIPDDTDILITHGPPLGYLDGEKMLGCKVLTKTLWRVRPLLHVFGHIHEGHGLCILRYDDTQRLYEDEVLSLKTTIEQAALTSTGGKYVPPALRAGATASISRPPLPIQMIVQQDQLPQGRGKTFLVNASIQNGCQIISLHI</sequence>
<protein>
    <recommendedName>
        <fullName evidence="1">Calcineurin-like phosphoesterase domain-containing protein</fullName>
    </recommendedName>
</protein>
<dbReference type="PANTHER" id="PTHR12905">
    <property type="entry name" value="METALLOPHOSPHOESTERASE"/>
    <property type="match status" value="1"/>
</dbReference>
<feature type="non-terminal residue" evidence="2">
    <location>
        <position position="290"/>
    </location>
</feature>
<keyword evidence="3" id="KW-1185">Reference proteome</keyword>
<evidence type="ECO:0000313" key="2">
    <source>
        <dbReference type="EMBL" id="RFU34436.1"/>
    </source>
</evidence>
<accession>A0A3E2HM11</accession>
<dbReference type="Gene3D" id="3.60.21.10">
    <property type="match status" value="1"/>
</dbReference>
<dbReference type="EMBL" id="NCSJ02000021">
    <property type="protein sequence ID" value="RFU34436.1"/>
    <property type="molecule type" value="Genomic_DNA"/>
</dbReference>
<feature type="domain" description="Calcineurin-like phosphoesterase" evidence="1">
    <location>
        <begin position="22"/>
        <end position="197"/>
    </location>
</feature>
<dbReference type="OrthoDB" id="630188at2759"/>